<dbReference type="RefSeq" id="WP_184169249.1">
    <property type="nucleotide sequence ID" value="NZ_JACHGF010000001.1"/>
</dbReference>
<evidence type="ECO:0000313" key="2">
    <source>
        <dbReference type="Proteomes" id="UP000557307"/>
    </source>
</evidence>
<sequence>MIVDTIRLCWGVVVHAANIADGQKAHLLAAAAAVEHCLGYLDRMQKFWLMKPIVRLSRAG</sequence>
<name>A0A840TK39_9BACT</name>
<evidence type="ECO:0000313" key="1">
    <source>
        <dbReference type="EMBL" id="MBB5281912.1"/>
    </source>
</evidence>
<reference evidence="1 2" key="1">
    <citation type="submission" date="2020-08" db="EMBL/GenBank/DDBJ databases">
        <title>Genomic Encyclopedia of Type Strains, Phase IV (KMG-IV): sequencing the most valuable type-strain genomes for metagenomic binning, comparative biology and taxonomic classification.</title>
        <authorList>
            <person name="Goeker M."/>
        </authorList>
    </citation>
    <scope>NUCLEOTIDE SEQUENCE [LARGE SCALE GENOMIC DNA]</scope>
    <source>
        <strain evidence="1 2">DSM 105074</strain>
    </source>
</reference>
<organism evidence="1 2">
    <name type="scientific">Rhabdobacter roseus</name>
    <dbReference type="NCBI Taxonomy" id="1655419"/>
    <lineage>
        <taxon>Bacteria</taxon>
        <taxon>Pseudomonadati</taxon>
        <taxon>Bacteroidota</taxon>
        <taxon>Cytophagia</taxon>
        <taxon>Cytophagales</taxon>
        <taxon>Cytophagaceae</taxon>
        <taxon>Rhabdobacter</taxon>
    </lineage>
</organism>
<proteinExistence type="predicted"/>
<gene>
    <name evidence="1" type="ORF">HNQ92_000033</name>
</gene>
<keyword evidence="2" id="KW-1185">Reference proteome</keyword>
<protein>
    <submittedName>
        <fullName evidence="1">Uncharacterized protein</fullName>
    </submittedName>
</protein>
<dbReference type="Proteomes" id="UP000557307">
    <property type="component" value="Unassembled WGS sequence"/>
</dbReference>
<accession>A0A840TK39</accession>
<comment type="caution">
    <text evidence="1">The sequence shown here is derived from an EMBL/GenBank/DDBJ whole genome shotgun (WGS) entry which is preliminary data.</text>
</comment>
<dbReference type="AlphaFoldDB" id="A0A840TK39"/>
<dbReference type="EMBL" id="JACHGF010000001">
    <property type="protein sequence ID" value="MBB5281912.1"/>
    <property type="molecule type" value="Genomic_DNA"/>
</dbReference>